<dbReference type="AlphaFoldDB" id="A0A8S9RRF9"/>
<organism evidence="2 3">
    <name type="scientific">Brassica cretica</name>
    <name type="common">Mustard</name>
    <dbReference type="NCBI Taxonomy" id="69181"/>
    <lineage>
        <taxon>Eukaryota</taxon>
        <taxon>Viridiplantae</taxon>
        <taxon>Streptophyta</taxon>
        <taxon>Embryophyta</taxon>
        <taxon>Tracheophyta</taxon>
        <taxon>Spermatophyta</taxon>
        <taxon>Magnoliopsida</taxon>
        <taxon>eudicotyledons</taxon>
        <taxon>Gunneridae</taxon>
        <taxon>Pentapetalae</taxon>
        <taxon>rosids</taxon>
        <taxon>malvids</taxon>
        <taxon>Brassicales</taxon>
        <taxon>Brassicaceae</taxon>
        <taxon>Brassiceae</taxon>
        <taxon>Brassica</taxon>
    </lineage>
</organism>
<evidence type="ECO:0000313" key="2">
    <source>
        <dbReference type="EMBL" id="KAF3583791.1"/>
    </source>
</evidence>
<comment type="caution">
    <text evidence="2">The sequence shown here is derived from an EMBL/GenBank/DDBJ whole genome shotgun (WGS) entry which is preliminary data.</text>
</comment>
<feature type="compositionally biased region" description="Polar residues" evidence="1">
    <location>
        <begin position="26"/>
        <end position="35"/>
    </location>
</feature>
<reference evidence="2" key="1">
    <citation type="submission" date="2019-12" db="EMBL/GenBank/DDBJ databases">
        <title>Genome sequencing and annotation of Brassica cretica.</title>
        <authorList>
            <person name="Studholme D.J."/>
            <person name="Sarris P."/>
        </authorList>
    </citation>
    <scope>NUCLEOTIDE SEQUENCE</scope>
    <source>
        <strain evidence="2">PFS-109/04</strain>
        <tissue evidence="2">Leaf</tissue>
    </source>
</reference>
<sequence length="170" mass="18676">MSKASRLCMHMLIEPLIVSERENQDGSRNSTSAVSETKAPHSSDYAPYPRLNPNNITPPLHAPISGAAATTMLPEFKPYVPPSPAPNRLVRQKSGSFEELVQAHVSFICFQPRKTSLDIITASSHSVTGGVYKARERINQLLCNFSSHGLAFLFSGSPFPPRSWPGEKEE</sequence>
<dbReference type="Proteomes" id="UP000712600">
    <property type="component" value="Unassembled WGS sequence"/>
</dbReference>
<protein>
    <submittedName>
        <fullName evidence="2">Uncharacterized protein</fullName>
    </submittedName>
</protein>
<dbReference type="EMBL" id="QGKX02000088">
    <property type="protein sequence ID" value="KAF3583791.1"/>
    <property type="molecule type" value="Genomic_DNA"/>
</dbReference>
<gene>
    <name evidence="2" type="ORF">F2Q69_00031532</name>
</gene>
<accession>A0A8S9RRF9</accession>
<feature type="region of interest" description="Disordered" evidence="1">
    <location>
        <begin position="19"/>
        <end position="48"/>
    </location>
</feature>
<evidence type="ECO:0000313" key="3">
    <source>
        <dbReference type="Proteomes" id="UP000712600"/>
    </source>
</evidence>
<name>A0A8S9RRF9_BRACR</name>
<evidence type="ECO:0000256" key="1">
    <source>
        <dbReference type="SAM" id="MobiDB-lite"/>
    </source>
</evidence>
<proteinExistence type="predicted"/>
<dbReference type="AntiFam" id="ANF00029">
    <property type="entry name" value="Antisense to 16S rRNA"/>
</dbReference>